<name>A0AAW5BXC7_9FIRM</name>
<evidence type="ECO:0000313" key="3">
    <source>
        <dbReference type="EMBL" id="NSJ47595.1"/>
    </source>
</evidence>
<dbReference type="EMBL" id="JAKNGE010000009">
    <property type="protein sequence ID" value="MCG4745464.1"/>
    <property type="molecule type" value="Genomic_DNA"/>
</dbReference>
<feature type="domain" description="N-acetyltransferase" evidence="1">
    <location>
        <begin position="84"/>
        <end position="264"/>
    </location>
</feature>
<dbReference type="Gene3D" id="3.40.630.30">
    <property type="match status" value="1"/>
</dbReference>
<evidence type="ECO:0000313" key="5">
    <source>
        <dbReference type="Proteomes" id="UP001299608"/>
    </source>
</evidence>
<organism evidence="2 5">
    <name type="scientific">Enterocloster aldenensis</name>
    <dbReference type="NCBI Taxonomy" id="358742"/>
    <lineage>
        <taxon>Bacteria</taxon>
        <taxon>Bacillati</taxon>
        <taxon>Bacillota</taxon>
        <taxon>Clostridia</taxon>
        <taxon>Lachnospirales</taxon>
        <taxon>Lachnospiraceae</taxon>
        <taxon>Enterocloster</taxon>
    </lineage>
</organism>
<dbReference type="PANTHER" id="PTHR43792:SF1">
    <property type="entry name" value="N-ACETYLTRANSFERASE DOMAIN-CONTAINING PROTEIN"/>
    <property type="match status" value="1"/>
</dbReference>
<dbReference type="SUPFAM" id="SSF55729">
    <property type="entry name" value="Acyl-CoA N-acyltransferases (Nat)"/>
    <property type="match status" value="1"/>
</dbReference>
<evidence type="ECO:0000259" key="1">
    <source>
        <dbReference type="Pfam" id="PF13302"/>
    </source>
</evidence>
<dbReference type="InterPro" id="IPR016181">
    <property type="entry name" value="Acyl_CoA_acyltransferase"/>
</dbReference>
<dbReference type="Proteomes" id="UP000669239">
    <property type="component" value="Unassembled WGS sequence"/>
</dbReference>
<evidence type="ECO:0000313" key="4">
    <source>
        <dbReference type="Proteomes" id="UP000669239"/>
    </source>
</evidence>
<gene>
    <name evidence="3" type="ORF">G5B36_02630</name>
    <name evidence="2" type="ORF">L0N08_08605</name>
</gene>
<dbReference type="GO" id="GO:0016747">
    <property type="term" value="F:acyltransferase activity, transferring groups other than amino-acyl groups"/>
    <property type="evidence" value="ECO:0007669"/>
    <property type="project" value="InterPro"/>
</dbReference>
<sequence length="308" mass="33457">MVIEYSIVLDGRSHPVVISDEPEALLAAKAAGRAIIGVEGNGNKWNITCAHYIIPDFMSASRELAELVLRRHLGLPWTIGTTGRLLIREFVKEDAGRIPEEEYGVEEKVFRSPELLAHYIEKQYGFYEYGTWALEEKGSGALVGMAGVSNPRLPKDMEGMFSRFEAALSGAIDSGAALSGAIDSGAALSGASYSGPDKQGQEPCLPWLELGYHIFRPFRHMGYAREAAAAIRDYAHEVLGARLCAMIQTKNQASRAVAEGLGMECIGRMNIIGTGSSETDIIGTGIQSSEEPLLYAERWTSRPDKADS</sequence>
<reference evidence="3" key="2">
    <citation type="submission" date="2020-02" db="EMBL/GenBank/DDBJ databases">
        <authorList>
            <person name="Littmann E."/>
            <person name="Sorbara M."/>
        </authorList>
    </citation>
    <scope>NUCLEOTIDE SEQUENCE</scope>
    <source>
        <strain evidence="3">MSK.1.17</strain>
    </source>
</reference>
<dbReference type="InterPro" id="IPR000182">
    <property type="entry name" value="GNAT_dom"/>
</dbReference>
<dbReference type="RefSeq" id="WP_165640691.1">
    <property type="nucleotide sequence ID" value="NZ_JAAITT010000003.1"/>
</dbReference>
<dbReference type="Pfam" id="PF13302">
    <property type="entry name" value="Acetyltransf_3"/>
    <property type="match status" value="1"/>
</dbReference>
<keyword evidence="4" id="KW-1185">Reference proteome</keyword>
<dbReference type="AlphaFoldDB" id="A0AAW5BXC7"/>
<dbReference type="PANTHER" id="PTHR43792">
    <property type="entry name" value="GNAT FAMILY, PUTATIVE (AFU_ORTHOLOGUE AFUA_3G00765)-RELATED-RELATED"/>
    <property type="match status" value="1"/>
</dbReference>
<proteinExistence type="predicted"/>
<protein>
    <submittedName>
        <fullName evidence="2">GNAT family N-acetyltransferase</fullName>
    </submittedName>
</protein>
<reference evidence="2" key="3">
    <citation type="submission" date="2022-01" db="EMBL/GenBank/DDBJ databases">
        <title>Collection of gut derived symbiotic bacterial strains cultured from healthy donors.</title>
        <authorList>
            <person name="Lin H."/>
            <person name="Kohout C."/>
            <person name="Waligurski E."/>
            <person name="Pamer E.G."/>
        </authorList>
    </citation>
    <scope>NUCLEOTIDE SEQUENCE</scope>
    <source>
        <strain evidence="2">DFI.6.55</strain>
    </source>
</reference>
<dbReference type="EMBL" id="JAAITT010000003">
    <property type="protein sequence ID" value="NSJ47595.1"/>
    <property type="molecule type" value="Genomic_DNA"/>
</dbReference>
<accession>A0AAW5BXC7</accession>
<evidence type="ECO:0000313" key="2">
    <source>
        <dbReference type="EMBL" id="MCG4745464.1"/>
    </source>
</evidence>
<dbReference type="InterPro" id="IPR051531">
    <property type="entry name" value="N-acetyltransferase"/>
</dbReference>
<comment type="caution">
    <text evidence="2">The sequence shown here is derived from an EMBL/GenBank/DDBJ whole genome shotgun (WGS) entry which is preliminary data.</text>
</comment>
<dbReference type="Proteomes" id="UP001299608">
    <property type="component" value="Unassembled WGS sequence"/>
</dbReference>
<reference evidence="3 4" key="1">
    <citation type="journal article" date="2020" name="Cell Host Microbe">
        <title>Functional and Genomic Variation between Human-Derived Isolates of Lachnospiraceae Reveals Inter- and Intra-Species Diversity.</title>
        <authorList>
            <person name="Sorbara M.T."/>
            <person name="Littmann E.R."/>
            <person name="Fontana E."/>
            <person name="Moody T.U."/>
            <person name="Kohout C.E."/>
            <person name="Gjonbalaj M."/>
            <person name="Eaton V."/>
            <person name="Seok R."/>
            <person name="Leiner I.M."/>
            <person name="Pamer E.G."/>
        </authorList>
    </citation>
    <scope>NUCLEOTIDE SEQUENCE [LARGE SCALE GENOMIC DNA]</scope>
    <source>
        <strain evidence="3 4">MSK.1.17</strain>
    </source>
</reference>